<feature type="domain" description="Exocyst complex subunit Exo70 C-terminal" evidence="4">
    <location>
        <begin position="65"/>
        <end position="144"/>
    </location>
</feature>
<dbReference type="OrthoDB" id="1922221at2759"/>
<comment type="function">
    <text evidence="3">Component of the exocyst complex.</text>
</comment>
<name>A0A9Q0HD00_9MAGN</name>
<evidence type="ECO:0000313" key="6">
    <source>
        <dbReference type="Proteomes" id="UP001141806"/>
    </source>
</evidence>
<evidence type="ECO:0000256" key="2">
    <source>
        <dbReference type="ARBA" id="ARBA00022448"/>
    </source>
</evidence>
<dbReference type="SUPFAM" id="SSF74788">
    <property type="entry name" value="Cullin repeat-like"/>
    <property type="match status" value="1"/>
</dbReference>
<keyword evidence="2 3" id="KW-0813">Transport</keyword>
<dbReference type="GO" id="GO:0015031">
    <property type="term" value="P:protein transport"/>
    <property type="evidence" value="ECO:0007669"/>
    <property type="project" value="UniProtKB-KW"/>
</dbReference>
<dbReference type="Gene3D" id="1.20.1280.170">
    <property type="entry name" value="Exocyst complex component Exo70"/>
    <property type="match status" value="2"/>
</dbReference>
<dbReference type="Proteomes" id="UP001141806">
    <property type="component" value="Unassembled WGS sequence"/>
</dbReference>
<proteinExistence type="inferred from homology"/>
<dbReference type="AlphaFoldDB" id="A0A9Q0HD00"/>
<dbReference type="Pfam" id="PF03081">
    <property type="entry name" value="Exo70_C"/>
    <property type="match status" value="1"/>
</dbReference>
<gene>
    <name evidence="5" type="ORF">NE237_022407</name>
</gene>
<dbReference type="GO" id="GO:0000145">
    <property type="term" value="C:exocyst"/>
    <property type="evidence" value="ECO:0007669"/>
    <property type="project" value="InterPro"/>
</dbReference>
<dbReference type="InterPro" id="IPR004140">
    <property type="entry name" value="Exo70"/>
</dbReference>
<keyword evidence="3" id="KW-0653">Protein transport</keyword>
<reference evidence="5" key="1">
    <citation type="journal article" date="2023" name="Plant J.">
        <title>The genome of the king protea, Protea cynaroides.</title>
        <authorList>
            <person name="Chang J."/>
            <person name="Duong T.A."/>
            <person name="Schoeman C."/>
            <person name="Ma X."/>
            <person name="Roodt D."/>
            <person name="Barker N."/>
            <person name="Li Z."/>
            <person name="Van de Peer Y."/>
            <person name="Mizrachi E."/>
        </authorList>
    </citation>
    <scope>NUCLEOTIDE SEQUENCE</scope>
    <source>
        <tissue evidence="5">Young leaves</tissue>
    </source>
</reference>
<dbReference type="PANTHER" id="PTHR12542">
    <property type="entry name" value="EXOCYST COMPLEX PROTEIN EXO70"/>
    <property type="match status" value="1"/>
</dbReference>
<evidence type="ECO:0000259" key="4">
    <source>
        <dbReference type="Pfam" id="PF03081"/>
    </source>
</evidence>
<dbReference type="GO" id="GO:0005546">
    <property type="term" value="F:phosphatidylinositol-4,5-bisphosphate binding"/>
    <property type="evidence" value="ECO:0007669"/>
    <property type="project" value="InterPro"/>
</dbReference>
<comment type="caution">
    <text evidence="5">The sequence shown here is derived from an EMBL/GenBank/DDBJ whole genome shotgun (WGS) entry which is preliminary data.</text>
</comment>
<dbReference type="InterPro" id="IPR046364">
    <property type="entry name" value="Exo70_C"/>
</dbReference>
<dbReference type="InterPro" id="IPR016159">
    <property type="entry name" value="Cullin_repeat-like_dom_sf"/>
</dbReference>
<organism evidence="5 6">
    <name type="scientific">Protea cynaroides</name>
    <dbReference type="NCBI Taxonomy" id="273540"/>
    <lineage>
        <taxon>Eukaryota</taxon>
        <taxon>Viridiplantae</taxon>
        <taxon>Streptophyta</taxon>
        <taxon>Embryophyta</taxon>
        <taxon>Tracheophyta</taxon>
        <taxon>Spermatophyta</taxon>
        <taxon>Magnoliopsida</taxon>
        <taxon>Proteales</taxon>
        <taxon>Proteaceae</taxon>
        <taxon>Protea</taxon>
    </lineage>
</organism>
<dbReference type="PANTHER" id="PTHR12542:SF142">
    <property type="entry name" value="EXOCYST SUBUNIT EXO70 FAMILY PROTEIN"/>
    <property type="match status" value="1"/>
</dbReference>
<sequence>MNYMKLLVDYSDSLNGLLEDSEDGVERDDDNLQPARMSPVGRRLLSLISSLESNLEEKSKLYEDSAMKERFKNFNLGFEEINRTQTAWKLPDPQLREELRLLISEKVIPAYRSFLGRFGNHLEGGRHAGKYIKYTAEDLEDYLLNLSEGSPGVIHNPRRKIST</sequence>
<evidence type="ECO:0000313" key="5">
    <source>
        <dbReference type="EMBL" id="KAJ4962468.1"/>
    </source>
</evidence>
<keyword evidence="6" id="KW-1185">Reference proteome</keyword>
<evidence type="ECO:0000256" key="3">
    <source>
        <dbReference type="RuleBase" id="RU365026"/>
    </source>
</evidence>
<dbReference type="EMBL" id="JAMYWD010000008">
    <property type="protein sequence ID" value="KAJ4962468.1"/>
    <property type="molecule type" value="Genomic_DNA"/>
</dbReference>
<keyword evidence="3" id="KW-0268">Exocytosis</keyword>
<accession>A0A9Q0HD00</accession>
<protein>
    <recommendedName>
        <fullName evidence="3">Exocyst subunit Exo70 family protein</fullName>
    </recommendedName>
</protein>
<comment type="similarity">
    <text evidence="1 3">Belongs to the EXO70 family.</text>
</comment>
<dbReference type="GO" id="GO:0006887">
    <property type="term" value="P:exocytosis"/>
    <property type="evidence" value="ECO:0007669"/>
    <property type="project" value="UniProtKB-KW"/>
</dbReference>
<evidence type="ECO:0000256" key="1">
    <source>
        <dbReference type="ARBA" id="ARBA00006756"/>
    </source>
</evidence>